<organism evidence="3">
    <name type="scientific">Albugo laibachii Nc14</name>
    <dbReference type="NCBI Taxonomy" id="890382"/>
    <lineage>
        <taxon>Eukaryota</taxon>
        <taxon>Sar</taxon>
        <taxon>Stramenopiles</taxon>
        <taxon>Oomycota</taxon>
        <taxon>Peronosporomycetes</taxon>
        <taxon>Albuginales</taxon>
        <taxon>Albuginaceae</taxon>
        <taxon>Albugo</taxon>
    </lineage>
</organism>
<reference evidence="3" key="2">
    <citation type="submission" date="2011-02" db="EMBL/GenBank/DDBJ databases">
        <authorList>
            <person name="MacLean D."/>
        </authorList>
    </citation>
    <scope>NUCLEOTIDE SEQUENCE</scope>
</reference>
<keyword evidence="2" id="KW-0732">Signal</keyword>
<feature type="signal peptide" evidence="2">
    <location>
        <begin position="1"/>
        <end position="23"/>
    </location>
</feature>
<gene>
    <name evidence="3" type="primary">AlNc14C106G6240</name>
    <name evidence="3" type="ORF">ALNC14_070540</name>
</gene>
<feature type="compositionally biased region" description="Polar residues" evidence="1">
    <location>
        <begin position="218"/>
        <end position="228"/>
    </location>
</feature>
<dbReference type="AlphaFoldDB" id="F0WI33"/>
<dbReference type="HOGENOM" id="CLU_1216637_0_0_1"/>
<feature type="region of interest" description="Disordered" evidence="1">
    <location>
        <begin position="207"/>
        <end position="228"/>
    </location>
</feature>
<reference evidence="3" key="1">
    <citation type="journal article" date="2011" name="PLoS Biol.">
        <title>Gene gain and loss during evolution of obligate parasitism in the white rust pathogen of Arabidopsis thaliana.</title>
        <authorList>
            <person name="Kemen E."/>
            <person name="Gardiner A."/>
            <person name="Schultz-Larsen T."/>
            <person name="Kemen A.C."/>
            <person name="Balmuth A.L."/>
            <person name="Robert-Seilaniantz A."/>
            <person name="Bailey K."/>
            <person name="Holub E."/>
            <person name="Studholme D.J."/>
            <person name="Maclean D."/>
            <person name="Jones J.D."/>
        </authorList>
    </citation>
    <scope>NUCLEOTIDE SEQUENCE</scope>
</reference>
<name>F0WI33_9STRA</name>
<sequence>MTKSMLSYPALLLLCSVALHTQGKGNGYAMTGMMHHKVKQLSSDVKYQNSDALASQRFRRELMKKKKAKVPTQRAPEVPSCVTFEEEFDNKNPEFNQEVIKNYLNAFRTLHAKFKGTSNIDKPLMMKLAVMTVFDLGWLAVLLSFFSPPQPTLIYNDCGLTVNIGNQHVELQMPNKTKLKFSYTQSRDFSSNVLLAGLEEKLSKLSQRGKEHVHADPGSTSHGSCDVK</sequence>
<protein>
    <submittedName>
        <fullName evidence="3">AlNc14C106G6240 protein</fullName>
    </submittedName>
</protein>
<evidence type="ECO:0000256" key="2">
    <source>
        <dbReference type="SAM" id="SignalP"/>
    </source>
</evidence>
<dbReference type="EMBL" id="FR824151">
    <property type="protein sequence ID" value="CCA20911.1"/>
    <property type="molecule type" value="Genomic_DNA"/>
</dbReference>
<evidence type="ECO:0000313" key="3">
    <source>
        <dbReference type="EMBL" id="CCA20911.1"/>
    </source>
</evidence>
<feature type="chain" id="PRO_5003259457" evidence="2">
    <location>
        <begin position="24"/>
        <end position="228"/>
    </location>
</feature>
<accession>F0WI33</accession>
<evidence type="ECO:0000256" key="1">
    <source>
        <dbReference type="SAM" id="MobiDB-lite"/>
    </source>
</evidence>
<proteinExistence type="predicted"/>